<name>A0ABU2RYQ0_9ACTN</name>
<evidence type="ECO:0000313" key="4">
    <source>
        <dbReference type="Proteomes" id="UP001183777"/>
    </source>
</evidence>
<feature type="region of interest" description="Disordered" evidence="1">
    <location>
        <begin position="38"/>
        <end position="90"/>
    </location>
</feature>
<keyword evidence="2" id="KW-0732">Signal</keyword>
<dbReference type="RefSeq" id="WP_311661350.1">
    <property type="nucleotide sequence ID" value="NZ_JAVREX010000024.1"/>
</dbReference>
<protein>
    <recommendedName>
        <fullName evidence="5">Secreted protein</fullName>
    </recommendedName>
</protein>
<keyword evidence="4" id="KW-1185">Reference proteome</keyword>
<evidence type="ECO:0000256" key="2">
    <source>
        <dbReference type="SAM" id="SignalP"/>
    </source>
</evidence>
<proteinExistence type="predicted"/>
<feature type="chain" id="PRO_5045135351" description="Secreted protein" evidence="2">
    <location>
        <begin position="27"/>
        <end position="118"/>
    </location>
</feature>
<comment type="caution">
    <text evidence="3">The sequence shown here is derived from an EMBL/GenBank/DDBJ whole genome shotgun (WGS) entry which is preliminary data.</text>
</comment>
<feature type="signal peptide" evidence="2">
    <location>
        <begin position="1"/>
        <end position="26"/>
    </location>
</feature>
<accession>A0ABU2RYQ0</accession>
<feature type="compositionally biased region" description="Low complexity" evidence="1">
    <location>
        <begin position="76"/>
        <end position="90"/>
    </location>
</feature>
<dbReference type="EMBL" id="JAVREX010000024">
    <property type="protein sequence ID" value="MDT0432539.1"/>
    <property type="molecule type" value="Genomic_DNA"/>
</dbReference>
<sequence>MSRTQWCCLAAVLAVVLGLFGTPAVAAGPHQAVTAAAAADEDTAASDVPGCDPDRSHPGAGPALPVRNRVPHDPAPGHAAPGPGPALGRAPLPAAARIAVRAARTAAPTPVELSVLRV</sequence>
<gene>
    <name evidence="3" type="ORF">RM649_33590</name>
</gene>
<evidence type="ECO:0008006" key="5">
    <source>
        <dbReference type="Google" id="ProtNLM"/>
    </source>
</evidence>
<dbReference type="Proteomes" id="UP001183777">
    <property type="component" value="Unassembled WGS sequence"/>
</dbReference>
<evidence type="ECO:0000256" key="1">
    <source>
        <dbReference type="SAM" id="MobiDB-lite"/>
    </source>
</evidence>
<reference evidence="4" key="1">
    <citation type="submission" date="2023-07" db="EMBL/GenBank/DDBJ databases">
        <title>30 novel species of actinomycetes from the DSMZ collection.</title>
        <authorList>
            <person name="Nouioui I."/>
        </authorList>
    </citation>
    <scope>NUCLEOTIDE SEQUENCE [LARGE SCALE GENOMIC DNA]</scope>
    <source>
        <strain evidence="4">DSM 41770</strain>
    </source>
</reference>
<evidence type="ECO:0000313" key="3">
    <source>
        <dbReference type="EMBL" id="MDT0432539.1"/>
    </source>
</evidence>
<organism evidence="3 4">
    <name type="scientific">Streptomyces salyersiae</name>
    <dbReference type="NCBI Taxonomy" id="3075530"/>
    <lineage>
        <taxon>Bacteria</taxon>
        <taxon>Bacillati</taxon>
        <taxon>Actinomycetota</taxon>
        <taxon>Actinomycetes</taxon>
        <taxon>Kitasatosporales</taxon>
        <taxon>Streptomycetaceae</taxon>
        <taxon>Streptomyces</taxon>
    </lineage>
</organism>